<keyword evidence="1" id="KW-0812">Transmembrane</keyword>
<keyword evidence="4" id="KW-1185">Reference proteome</keyword>
<name>A0ABU1GL14_9GAMM</name>
<organism evidence="3 4">
    <name type="scientific">Halomonas mongoliensis</name>
    <dbReference type="NCBI Taxonomy" id="321265"/>
    <lineage>
        <taxon>Bacteria</taxon>
        <taxon>Pseudomonadati</taxon>
        <taxon>Pseudomonadota</taxon>
        <taxon>Gammaproteobacteria</taxon>
        <taxon>Oceanospirillales</taxon>
        <taxon>Halomonadaceae</taxon>
        <taxon>Halomonas</taxon>
    </lineage>
</organism>
<gene>
    <name evidence="3" type="ORF">QC820_07770</name>
</gene>
<comment type="caution">
    <text evidence="3">The sequence shown here is derived from an EMBL/GenBank/DDBJ whole genome shotgun (WGS) entry which is preliminary data.</text>
</comment>
<dbReference type="Proteomes" id="UP001252270">
    <property type="component" value="Unassembled WGS sequence"/>
</dbReference>
<evidence type="ECO:0000313" key="3">
    <source>
        <dbReference type="EMBL" id="MDR5892713.1"/>
    </source>
</evidence>
<dbReference type="RefSeq" id="WP_309636438.1">
    <property type="nucleotide sequence ID" value="NZ_JARWAL010000006.1"/>
</dbReference>
<evidence type="ECO:0000259" key="2">
    <source>
        <dbReference type="Pfam" id="PF20455"/>
    </source>
</evidence>
<proteinExistence type="predicted"/>
<evidence type="ECO:0000256" key="1">
    <source>
        <dbReference type="SAM" id="Phobius"/>
    </source>
</evidence>
<keyword evidence="1" id="KW-1133">Transmembrane helix</keyword>
<accession>A0ABU1GL14</accession>
<feature type="transmembrane region" description="Helical" evidence="1">
    <location>
        <begin position="67"/>
        <end position="92"/>
    </location>
</feature>
<dbReference type="Pfam" id="PF20455">
    <property type="entry name" value="DUF6708"/>
    <property type="match status" value="1"/>
</dbReference>
<evidence type="ECO:0000313" key="4">
    <source>
        <dbReference type="Proteomes" id="UP001252270"/>
    </source>
</evidence>
<sequence>MDYAGLDYRNIRFPVDRPLSEAERAVRYQQKKASNAPPMDFLSVIEFNSNYIDLVDRWYSIKGFNTWFGMFVSVFGMAGAGVIIWAFFWAPVTEQREALWFMMIVLLPLALGLIWGGWWLIRTECGRWTHYPMRLNRKTRQAYFFRQDGSVLTVPWDSLFLTLGEEKSPLSGTTYDLRAHVLDADGETVRESFSLGYPSPLGNAESIDKFWAFLQPYMEAEDGVERTWRYLKDDAGYLVPVDGRKEGWRWSIVRSFMLGAHWPYLQLVFAPFLGLNAIGRMFAMWTSKVPKWPEEVERENPVEVDDPYVLTWRDNESIGWWELYWPLICTVIGVGGFLGVIVWIVSDLWR</sequence>
<keyword evidence="1" id="KW-0472">Membrane</keyword>
<protein>
    <recommendedName>
        <fullName evidence="2">DUF6708 domain-containing protein</fullName>
    </recommendedName>
</protein>
<dbReference type="InterPro" id="IPR046554">
    <property type="entry name" value="DUF6708"/>
</dbReference>
<feature type="transmembrane region" description="Helical" evidence="1">
    <location>
        <begin position="98"/>
        <end position="121"/>
    </location>
</feature>
<feature type="transmembrane region" description="Helical" evidence="1">
    <location>
        <begin position="264"/>
        <end position="283"/>
    </location>
</feature>
<feature type="transmembrane region" description="Helical" evidence="1">
    <location>
        <begin position="323"/>
        <end position="345"/>
    </location>
</feature>
<dbReference type="EMBL" id="JARWAL010000006">
    <property type="protein sequence ID" value="MDR5892713.1"/>
    <property type="molecule type" value="Genomic_DNA"/>
</dbReference>
<feature type="domain" description="DUF6708" evidence="2">
    <location>
        <begin position="119"/>
        <end position="300"/>
    </location>
</feature>
<reference evidence="3 4" key="1">
    <citation type="submission" date="2023-04" db="EMBL/GenBank/DDBJ databases">
        <title>A long-awaited taxogenomic arrangement of the family Halomonadaceae.</title>
        <authorList>
            <person name="De La Haba R."/>
            <person name="Chuvochina M."/>
            <person name="Wittouck S."/>
            <person name="Arahal D.R."/>
            <person name="Sanchez-Porro C."/>
            <person name="Hugenholtz P."/>
            <person name="Ventosa A."/>
        </authorList>
    </citation>
    <scope>NUCLEOTIDE SEQUENCE [LARGE SCALE GENOMIC DNA]</scope>
    <source>
        <strain evidence="3 4">DSM 17332</strain>
    </source>
</reference>